<proteinExistence type="predicted"/>
<accession>A0AA39MWE7</accession>
<organism evidence="1 2">
    <name type="scientific">Armillaria tabescens</name>
    <name type="common">Ringless honey mushroom</name>
    <name type="synonym">Agaricus tabescens</name>
    <dbReference type="NCBI Taxonomy" id="1929756"/>
    <lineage>
        <taxon>Eukaryota</taxon>
        <taxon>Fungi</taxon>
        <taxon>Dikarya</taxon>
        <taxon>Basidiomycota</taxon>
        <taxon>Agaricomycotina</taxon>
        <taxon>Agaricomycetes</taxon>
        <taxon>Agaricomycetidae</taxon>
        <taxon>Agaricales</taxon>
        <taxon>Marasmiineae</taxon>
        <taxon>Physalacriaceae</taxon>
        <taxon>Desarmillaria</taxon>
    </lineage>
</organism>
<gene>
    <name evidence="1" type="ORF">EV420DRAFT_1708649</name>
</gene>
<evidence type="ECO:0000313" key="1">
    <source>
        <dbReference type="EMBL" id="KAK0449087.1"/>
    </source>
</evidence>
<sequence>MAGNPEFLVEALKNTNLTPEQWGAISDACDQCLMIIGNPPSPSPRSLTFKMISTPSNVEHSMYSHPGSTVAISSVPQLSSSIPVILDLVAYDTLKRKLQEIQETANKESIPFPHLDRAMKAYTSGRRDSASSASKAGVDWEGINRDCFNFCISLASFIVNTETSRSSAWVTATQSISVDAMNAPPPFLLAAGYRCCARKEVDVVGRRAEARAMPNLVPKYAETATPQATPMTIAALQPLLQF</sequence>
<dbReference type="AlphaFoldDB" id="A0AA39MWE7"/>
<dbReference type="EMBL" id="JAUEPS010000039">
    <property type="protein sequence ID" value="KAK0449087.1"/>
    <property type="molecule type" value="Genomic_DNA"/>
</dbReference>
<reference evidence="1" key="1">
    <citation type="submission" date="2023-06" db="EMBL/GenBank/DDBJ databases">
        <authorList>
            <consortium name="Lawrence Berkeley National Laboratory"/>
            <person name="Ahrendt S."/>
            <person name="Sahu N."/>
            <person name="Indic B."/>
            <person name="Wong-Bajracharya J."/>
            <person name="Merenyi Z."/>
            <person name="Ke H.-M."/>
            <person name="Monk M."/>
            <person name="Kocsube S."/>
            <person name="Drula E."/>
            <person name="Lipzen A."/>
            <person name="Balint B."/>
            <person name="Henrissat B."/>
            <person name="Andreopoulos B."/>
            <person name="Martin F.M."/>
            <person name="Harder C.B."/>
            <person name="Rigling D."/>
            <person name="Ford K.L."/>
            <person name="Foster G.D."/>
            <person name="Pangilinan J."/>
            <person name="Papanicolaou A."/>
            <person name="Barry K."/>
            <person name="LaButti K."/>
            <person name="Viragh M."/>
            <person name="Koriabine M."/>
            <person name="Yan M."/>
            <person name="Riley R."/>
            <person name="Champramary S."/>
            <person name="Plett K.L."/>
            <person name="Tsai I.J."/>
            <person name="Slot J."/>
            <person name="Sipos G."/>
            <person name="Plett J."/>
            <person name="Nagy L.G."/>
            <person name="Grigoriev I.V."/>
        </authorList>
    </citation>
    <scope>NUCLEOTIDE SEQUENCE</scope>
    <source>
        <strain evidence="1">CCBAS 213</strain>
    </source>
</reference>
<dbReference type="GeneID" id="85363125"/>
<keyword evidence="2" id="KW-1185">Reference proteome</keyword>
<dbReference type="RefSeq" id="XP_060326802.1">
    <property type="nucleotide sequence ID" value="XM_060479577.1"/>
</dbReference>
<protein>
    <submittedName>
        <fullName evidence="1">Uncharacterized protein</fullName>
    </submittedName>
</protein>
<dbReference type="Proteomes" id="UP001175211">
    <property type="component" value="Unassembled WGS sequence"/>
</dbReference>
<comment type="caution">
    <text evidence="1">The sequence shown here is derived from an EMBL/GenBank/DDBJ whole genome shotgun (WGS) entry which is preliminary data.</text>
</comment>
<evidence type="ECO:0000313" key="2">
    <source>
        <dbReference type="Proteomes" id="UP001175211"/>
    </source>
</evidence>
<name>A0AA39MWE7_ARMTA</name>